<protein>
    <recommendedName>
        <fullName evidence="3">Tetratricopeptide repeat protein</fullName>
    </recommendedName>
</protein>
<name>A0A3A3EK17_9GAMM</name>
<accession>A0A3A3EK17</accession>
<gene>
    <name evidence="1" type="ORF">D4741_09895</name>
</gene>
<comment type="caution">
    <text evidence="1">The sequence shown here is derived from an EMBL/GenBank/DDBJ whole genome shotgun (WGS) entry which is preliminary data.</text>
</comment>
<dbReference type="RefSeq" id="WP_119852843.1">
    <property type="nucleotide sequence ID" value="NZ_QYSE01000002.1"/>
</dbReference>
<evidence type="ECO:0008006" key="3">
    <source>
        <dbReference type="Google" id="ProtNLM"/>
    </source>
</evidence>
<proteinExistence type="predicted"/>
<reference evidence="1 2" key="1">
    <citation type="submission" date="2018-09" db="EMBL/GenBank/DDBJ databases">
        <title>Identification of marine bacteria producing industrial enzymes.</title>
        <authorList>
            <person name="Cheng T.H."/>
            <person name="Saidin J."/>
            <person name="Muhd D.D."/>
            <person name="Isa M.N.M."/>
            <person name="Bakar M.F.A."/>
            <person name="Ismail N."/>
        </authorList>
    </citation>
    <scope>NUCLEOTIDE SEQUENCE [LARGE SCALE GENOMIC DNA]</scope>
    <source>
        <strain evidence="1 2">MNAD 1.6</strain>
    </source>
</reference>
<dbReference type="Gene3D" id="1.25.40.10">
    <property type="entry name" value="Tetratricopeptide repeat domain"/>
    <property type="match status" value="1"/>
</dbReference>
<dbReference type="Proteomes" id="UP000265938">
    <property type="component" value="Unassembled WGS sequence"/>
</dbReference>
<dbReference type="SUPFAM" id="SSF48452">
    <property type="entry name" value="TPR-like"/>
    <property type="match status" value="1"/>
</dbReference>
<dbReference type="InterPro" id="IPR011990">
    <property type="entry name" value="TPR-like_helical_dom_sf"/>
</dbReference>
<organism evidence="1 2">
    <name type="scientific">Pseudoalteromonas gelatinilytica</name>
    <dbReference type="NCBI Taxonomy" id="1703256"/>
    <lineage>
        <taxon>Bacteria</taxon>
        <taxon>Pseudomonadati</taxon>
        <taxon>Pseudomonadota</taxon>
        <taxon>Gammaproteobacteria</taxon>
        <taxon>Alteromonadales</taxon>
        <taxon>Pseudoalteromonadaceae</taxon>
        <taxon>Pseudoalteromonas</taxon>
    </lineage>
</organism>
<evidence type="ECO:0000313" key="1">
    <source>
        <dbReference type="EMBL" id="RJF35288.1"/>
    </source>
</evidence>
<evidence type="ECO:0000313" key="2">
    <source>
        <dbReference type="Proteomes" id="UP000265938"/>
    </source>
</evidence>
<dbReference type="AlphaFoldDB" id="A0A3A3EK17"/>
<dbReference type="EMBL" id="QYSE01000002">
    <property type="protein sequence ID" value="RJF35288.1"/>
    <property type="molecule type" value="Genomic_DNA"/>
</dbReference>
<sequence>MKYLFYIAMVISVFVHAEPYTPKDSDVIAVSSKKIKTDFTKAQLIKLFSESQHVGNTESNQGILKRYLEHKVTQSDDPDIHYFYARLLQREHQFDEAIRILSDVTVQAPQHVNAILLKANLLMVKGKFDEALGQCLSLFGLASIETISTCSLDVKSQNGELKQSYEGLQKIASSSSMSINTRHVLAEMAYRLGYTEQALSYLSNVDLKTAPVSLVVLWADAQLAQKNGSAVLSTLAVLTSENANLEDAILLRLAQAEKVKSQSTKWQEQMAKRVTLRELRQDTYHASDLAWYYLTINRNMAKAKYWARINWQQAKLQSDKRLLELTGLIN</sequence>